<dbReference type="Proteomes" id="UP000886841">
    <property type="component" value="Unassembled WGS sequence"/>
</dbReference>
<proteinExistence type="predicted"/>
<reference evidence="2" key="1">
    <citation type="submission" date="2020-10" db="EMBL/GenBank/DDBJ databases">
        <authorList>
            <person name="Gilroy R."/>
        </authorList>
    </citation>
    <scope>NUCLEOTIDE SEQUENCE</scope>
    <source>
        <strain evidence="2">ChiSxjej1B13-7041</strain>
    </source>
</reference>
<dbReference type="InterPro" id="IPR000182">
    <property type="entry name" value="GNAT_dom"/>
</dbReference>
<sequence>MRERLYTERLLMRKWEESDAADLYEYAKNPAVGPIAGWPVHENLEFSKTAIREYLSSPGTYAVCLKDENTAIGSAGLLFGENSNLVTGENEAELGYWIGVPFWGRGLIPEACRELLRYGFEDLGLRKIWCAYFNDNTKSKKVQEKLGFLYSHTNENIYWELMNDYRTEHVYCMTRERWYKLGK</sequence>
<protein>
    <submittedName>
        <fullName evidence="2">GNAT family N-acetyltransferase</fullName>
    </submittedName>
</protein>
<dbReference type="PROSITE" id="PS51186">
    <property type="entry name" value="GNAT"/>
    <property type="match status" value="1"/>
</dbReference>
<dbReference type="Pfam" id="PF13302">
    <property type="entry name" value="Acetyltransf_3"/>
    <property type="match status" value="1"/>
</dbReference>
<name>A0A9D1ELI9_9FIRM</name>
<accession>A0A9D1ELI9</accession>
<dbReference type="EMBL" id="DVHU01000111">
    <property type="protein sequence ID" value="HIR94202.1"/>
    <property type="molecule type" value="Genomic_DNA"/>
</dbReference>
<dbReference type="InterPro" id="IPR051531">
    <property type="entry name" value="N-acetyltransferase"/>
</dbReference>
<dbReference type="InterPro" id="IPR016181">
    <property type="entry name" value="Acyl_CoA_acyltransferase"/>
</dbReference>
<dbReference type="SUPFAM" id="SSF55729">
    <property type="entry name" value="Acyl-CoA N-acyltransferases (Nat)"/>
    <property type="match status" value="1"/>
</dbReference>
<dbReference type="PANTHER" id="PTHR43792">
    <property type="entry name" value="GNAT FAMILY, PUTATIVE (AFU_ORTHOLOGUE AFUA_3G00765)-RELATED-RELATED"/>
    <property type="match status" value="1"/>
</dbReference>
<evidence type="ECO:0000313" key="3">
    <source>
        <dbReference type="Proteomes" id="UP000886841"/>
    </source>
</evidence>
<organism evidence="2 3">
    <name type="scientific">Candidatus Egerieimonas intestinavium</name>
    <dbReference type="NCBI Taxonomy" id="2840777"/>
    <lineage>
        <taxon>Bacteria</taxon>
        <taxon>Bacillati</taxon>
        <taxon>Bacillota</taxon>
        <taxon>Clostridia</taxon>
        <taxon>Lachnospirales</taxon>
        <taxon>Lachnospiraceae</taxon>
        <taxon>Lachnospiraceae incertae sedis</taxon>
        <taxon>Candidatus Egerieimonas</taxon>
    </lineage>
</organism>
<feature type="domain" description="N-acetyltransferase" evidence="1">
    <location>
        <begin position="10"/>
        <end position="167"/>
    </location>
</feature>
<reference evidence="2" key="2">
    <citation type="journal article" date="2021" name="PeerJ">
        <title>Extensive microbial diversity within the chicken gut microbiome revealed by metagenomics and culture.</title>
        <authorList>
            <person name="Gilroy R."/>
            <person name="Ravi A."/>
            <person name="Getino M."/>
            <person name="Pursley I."/>
            <person name="Horton D.L."/>
            <person name="Alikhan N.F."/>
            <person name="Baker D."/>
            <person name="Gharbi K."/>
            <person name="Hall N."/>
            <person name="Watson M."/>
            <person name="Adriaenssens E.M."/>
            <person name="Foster-Nyarko E."/>
            <person name="Jarju S."/>
            <person name="Secka A."/>
            <person name="Antonio M."/>
            <person name="Oren A."/>
            <person name="Chaudhuri R.R."/>
            <person name="La Ragione R."/>
            <person name="Hildebrand F."/>
            <person name="Pallen M.J."/>
        </authorList>
    </citation>
    <scope>NUCLEOTIDE SEQUENCE</scope>
    <source>
        <strain evidence="2">ChiSxjej1B13-7041</strain>
    </source>
</reference>
<dbReference type="GO" id="GO:0016747">
    <property type="term" value="F:acyltransferase activity, transferring groups other than amino-acyl groups"/>
    <property type="evidence" value="ECO:0007669"/>
    <property type="project" value="InterPro"/>
</dbReference>
<dbReference type="AlphaFoldDB" id="A0A9D1ELI9"/>
<evidence type="ECO:0000259" key="1">
    <source>
        <dbReference type="PROSITE" id="PS51186"/>
    </source>
</evidence>
<evidence type="ECO:0000313" key="2">
    <source>
        <dbReference type="EMBL" id="HIR94202.1"/>
    </source>
</evidence>
<dbReference type="Gene3D" id="3.40.630.30">
    <property type="match status" value="1"/>
</dbReference>
<comment type="caution">
    <text evidence="2">The sequence shown here is derived from an EMBL/GenBank/DDBJ whole genome shotgun (WGS) entry which is preliminary data.</text>
</comment>
<gene>
    <name evidence="2" type="ORF">IAB98_12360</name>
</gene>